<dbReference type="EMBL" id="JAKWFO010000001">
    <property type="protein sequence ID" value="KAI9639346.1"/>
    <property type="molecule type" value="Genomic_DNA"/>
</dbReference>
<dbReference type="GeneID" id="77729911"/>
<comment type="caution">
    <text evidence="2">The sequence shown here is derived from an EMBL/GenBank/DDBJ whole genome shotgun (WGS) entry which is preliminary data.</text>
</comment>
<feature type="compositionally biased region" description="Pro residues" evidence="1">
    <location>
        <begin position="451"/>
        <end position="467"/>
    </location>
</feature>
<sequence length="893" mass="95544">MPAAAYLPDPGKWIAVAPPPSRGKQRPLVAHRHGFPTPPASNPRHRSSSVSTNENLPAVKPTAGPSRLGESKQGGLSGWLTPPTTSSQPRKRIDRVKQSLAESNTARGSPLSRSAAPKPGRVLGKPAGSRLAGKVEINDYWKSEEEDEIEADEEELPRAGPSRLPARGASPTQKRQIKEESAVRSLPPGRILSRNAFSSGELSDLPSAYCTSDEDDIKASSPRPPQPTVPAIPPAVPPSLAPRLNAHLDPTQGTTHLYHVIEPDLSQRPMTQAPPEELAMLWRINGMSTDRIEGGEVPWGKSAGYQQTEQLKKLAAGKRREALAKAAMGREDGSGDDTELDEAIETMEEAVEVVARAAKKSARRAKRGVESGAGVNKKEEGSEGTSAKRVPLSPMGINGRKGIRKMPPGSPTPRKSTKRRRVEVRPDSPSHPPAAPPSAAPANPVHAPKVDSPPPRRSTSPLPPSPHPVRALTPLESASSPPSETLDLLLNPLVEEARRDAMARDIQRTQALRPLSRALRCRTPTPEPLPPRSSRHHSVTPPKLRPASTRRSPISFDSSPSPQPTFPSPPPGAPAGPRDFEAVDRIETLYSYSFSVGAPGSSQLAPEPVAGGMDADVAGQAKAQVEGDAEPDRTQDDAVMEETEKKDAEQADIPQGESLAATEHTQSYPAFVASQLRPSKPKAPRKSSGWQSLTHGILSAPVLVPASPPPAASGSGTKRKARSSGPAKAVPKVESQSKLEAFGIRKERPVKPVKAFEGDFEDEMEIEEEEPGKAGPSRPAGKKLREIPNAPYHPALRPAGIKAMKQREAAAATARPRTRAQTKGSDRSSSPIPLVDPTPHRPTVRRKTGSNLSPPSSTPPGRSPVSSSLLTDTTEEQDTPEFLREWQLEQDGR</sequence>
<feature type="compositionally biased region" description="Low complexity" evidence="1">
    <location>
        <begin position="809"/>
        <end position="822"/>
    </location>
</feature>
<dbReference type="RefSeq" id="XP_052949123.1">
    <property type="nucleotide sequence ID" value="XM_053090706.1"/>
</dbReference>
<accession>A0AA38LYM9</accession>
<organism evidence="2 3">
    <name type="scientific">Dioszegia hungarica</name>
    <dbReference type="NCBI Taxonomy" id="4972"/>
    <lineage>
        <taxon>Eukaryota</taxon>
        <taxon>Fungi</taxon>
        <taxon>Dikarya</taxon>
        <taxon>Basidiomycota</taxon>
        <taxon>Agaricomycotina</taxon>
        <taxon>Tremellomycetes</taxon>
        <taxon>Tremellales</taxon>
        <taxon>Bulleribasidiaceae</taxon>
        <taxon>Dioszegia</taxon>
    </lineage>
</organism>
<name>A0AA38LYM9_9TREE</name>
<feature type="region of interest" description="Disordered" evidence="1">
    <location>
        <begin position="753"/>
        <end position="893"/>
    </location>
</feature>
<evidence type="ECO:0000313" key="3">
    <source>
        <dbReference type="Proteomes" id="UP001164286"/>
    </source>
</evidence>
<gene>
    <name evidence="2" type="ORF">MKK02DRAFT_39646</name>
</gene>
<dbReference type="AlphaFoldDB" id="A0AA38LYM9"/>
<feature type="compositionally biased region" description="Polar residues" evidence="1">
    <location>
        <begin position="595"/>
        <end position="604"/>
    </location>
</feature>
<feature type="compositionally biased region" description="Acidic residues" evidence="1">
    <location>
        <begin position="144"/>
        <end position="155"/>
    </location>
</feature>
<feature type="compositionally biased region" description="Acidic residues" evidence="1">
    <location>
        <begin position="758"/>
        <end position="770"/>
    </location>
</feature>
<feature type="region of interest" description="Disordered" evidence="1">
    <location>
        <begin position="595"/>
        <end position="735"/>
    </location>
</feature>
<feature type="compositionally biased region" description="Basic residues" evidence="1">
    <location>
        <begin position="23"/>
        <end position="34"/>
    </location>
</feature>
<feature type="compositionally biased region" description="Basic and acidic residues" evidence="1">
    <location>
        <begin position="630"/>
        <end position="649"/>
    </location>
</feature>
<reference evidence="2" key="1">
    <citation type="journal article" date="2022" name="G3 (Bethesda)">
        <title>High quality genome of the basidiomycete yeast Dioszegia hungarica PDD-24b-2 isolated from cloud water.</title>
        <authorList>
            <person name="Jarrige D."/>
            <person name="Haridas S."/>
            <person name="Bleykasten-Grosshans C."/>
            <person name="Joly M."/>
            <person name="Nadalig T."/>
            <person name="Sancelme M."/>
            <person name="Vuilleumier S."/>
            <person name="Grigoriev I.V."/>
            <person name="Amato P."/>
            <person name="Bringel F."/>
        </authorList>
    </citation>
    <scope>NUCLEOTIDE SEQUENCE</scope>
    <source>
        <strain evidence="2">PDD-24b-2</strain>
    </source>
</reference>
<protein>
    <submittedName>
        <fullName evidence="2">Uncharacterized protein</fullName>
    </submittedName>
</protein>
<proteinExistence type="predicted"/>
<evidence type="ECO:0000256" key="1">
    <source>
        <dbReference type="SAM" id="MobiDB-lite"/>
    </source>
</evidence>
<dbReference type="Proteomes" id="UP001164286">
    <property type="component" value="Unassembled WGS sequence"/>
</dbReference>
<keyword evidence="3" id="KW-1185">Reference proteome</keyword>
<feature type="compositionally biased region" description="Basic and acidic residues" evidence="1">
    <location>
        <begin position="881"/>
        <end position="893"/>
    </location>
</feature>
<feature type="compositionally biased region" description="Pro residues" evidence="1">
    <location>
        <begin position="222"/>
        <end position="240"/>
    </location>
</feature>
<feature type="compositionally biased region" description="Basic residues" evidence="1">
    <location>
        <begin position="357"/>
        <end position="366"/>
    </location>
</feature>
<feature type="compositionally biased region" description="Pro residues" evidence="1">
    <location>
        <begin position="429"/>
        <end position="439"/>
    </location>
</feature>
<feature type="region of interest" description="Disordered" evidence="1">
    <location>
        <begin position="355"/>
        <end position="487"/>
    </location>
</feature>
<feature type="region of interest" description="Disordered" evidence="1">
    <location>
        <begin position="1"/>
        <end position="250"/>
    </location>
</feature>
<evidence type="ECO:0000313" key="2">
    <source>
        <dbReference type="EMBL" id="KAI9639346.1"/>
    </source>
</evidence>
<feature type="region of interest" description="Disordered" evidence="1">
    <location>
        <begin position="501"/>
        <end position="582"/>
    </location>
</feature>
<feature type="compositionally biased region" description="Pro residues" evidence="1">
    <location>
        <begin position="561"/>
        <end position="574"/>
    </location>
</feature>